<dbReference type="Proteomes" id="UP001605036">
    <property type="component" value="Unassembled WGS sequence"/>
</dbReference>
<evidence type="ECO:0000259" key="11">
    <source>
        <dbReference type="Pfam" id="PF13297"/>
    </source>
</evidence>
<evidence type="ECO:0000256" key="10">
    <source>
        <dbReference type="SAM" id="MobiDB-lite"/>
    </source>
</evidence>
<evidence type="ECO:0000313" key="13">
    <source>
        <dbReference type="EMBL" id="KAL2629855.1"/>
    </source>
</evidence>
<feature type="domain" description="SDE2-like" evidence="12">
    <location>
        <begin position="79"/>
        <end position="179"/>
    </location>
</feature>
<dbReference type="InterPro" id="IPR025086">
    <property type="entry name" value="SDE2/SF3A3_SAP"/>
</dbReference>
<evidence type="ECO:0000256" key="4">
    <source>
        <dbReference type="ARBA" id="ARBA00022490"/>
    </source>
</evidence>
<dbReference type="Pfam" id="PF13297">
    <property type="entry name" value="SDE2_2C"/>
    <property type="match status" value="1"/>
</dbReference>
<dbReference type="GO" id="GO:0005737">
    <property type="term" value="C:cytoplasm"/>
    <property type="evidence" value="ECO:0007669"/>
    <property type="project" value="UniProtKB-SubCell"/>
</dbReference>
<dbReference type="AlphaFoldDB" id="A0ABD1YGQ7"/>
<evidence type="ECO:0000259" key="12">
    <source>
        <dbReference type="Pfam" id="PF22782"/>
    </source>
</evidence>
<comment type="caution">
    <text evidence="13">The sequence shown here is derived from an EMBL/GenBank/DDBJ whole genome shotgun (WGS) entry which is preliminary data.</text>
</comment>
<evidence type="ECO:0000256" key="8">
    <source>
        <dbReference type="ARBA" id="ARBA00023306"/>
    </source>
</evidence>
<evidence type="ECO:0008006" key="15">
    <source>
        <dbReference type="Google" id="ProtNLM"/>
    </source>
</evidence>
<keyword evidence="7" id="KW-0539">Nucleus</keyword>
<sequence>MAVFQLFVKNLDGRTQCLRFPSREVSCEVVKAELAAREGIPEAWQRLVSGTQEVAAGGGLVADATGVFPSCTLLLRLKGGKGGFGSLLRGAATKAGQKKTSNFDACRDMSGRRLRHVNAEKKLKEWKAEAKERELEKTAEEYLRKRKKVEEEKTGVAVDLAKSREESLKVREQVASAVTDGLIEERRIALDLKRKKVEALEATDAKRPRVRLLDDSSLEDSEDSEDSEYESDAGASESGKDKAGPSLPLKIDLSGASTSASREDEGAEDHPSAADGVRAGERSPSSPSGFEESLAHPTSSGKGVGGETFPSSSDAAEEGPAVSSATEASPSWPEKEETSQPEHPQERILGVEIQPNGDHSPAAPQAKVPGGPLNLDDYNSAEELEVLGLERLKEELQRIELKYGGSLRERAARLWLLKTTPLDKLDRRLFSKPPRK</sequence>
<keyword evidence="6" id="KW-0508">mRNA splicing</keyword>
<organism evidence="13 14">
    <name type="scientific">Riccia fluitans</name>
    <dbReference type="NCBI Taxonomy" id="41844"/>
    <lineage>
        <taxon>Eukaryota</taxon>
        <taxon>Viridiplantae</taxon>
        <taxon>Streptophyta</taxon>
        <taxon>Embryophyta</taxon>
        <taxon>Marchantiophyta</taxon>
        <taxon>Marchantiopsida</taxon>
        <taxon>Marchantiidae</taxon>
        <taxon>Marchantiales</taxon>
        <taxon>Ricciaceae</taxon>
        <taxon>Riccia</taxon>
    </lineage>
</organism>
<evidence type="ECO:0000256" key="5">
    <source>
        <dbReference type="ARBA" id="ARBA00022664"/>
    </source>
</evidence>
<keyword evidence="4" id="KW-0963">Cytoplasm</keyword>
<protein>
    <recommendedName>
        <fullName evidence="15">Sde2 N-terminal ubiquitin domain-containing protein</fullName>
    </recommendedName>
</protein>
<gene>
    <name evidence="13" type="ORF">R1flu_014541</name>
</gene>
<feature type="compositionally biased region" description="Basic and acidic residues" evidence="10">
    <location>
        <begin position="261"/>
        <end position="272"/>
    </location>
</feature>
<comment type="subcellular location">
    <subcellularLocation>
        <location evidence="2">Cytoplasm</location>
    </subcellularLocation>
    <subcellularLocation>
        <location evidence="1">Nucleus</location>
    </subcellularLocation>
</comment>
<dbReference type="InterPro" id="IPR051421">
    <property type="entry name" value="RNA_Proc_DNA_Dmg_Regulator"/>
</dbReference>
<feature type="compositionally biased region" description="Basic and acidic residues" evidence="10">
    <location>
        <begin position="333"/>
        <end position="346"/>
    </location>
</feature>
<feature type="compositionally biased region" description="Acidic residues" evidence="10">
    <location>
        <begin position="216"/>
        <end position="231"/>
    </location>
</feature>
<dbReference type="InterPro" id="IPR053822">
    <property type="entry name" value="SDE2-like_dom"/>
</dbReference>
<dbReference type="PANTHER" id="PTHR12786">
    <property type="entry name" value="SPLICING FACTOR SF3A-RELATED"/>
    <property type="match status" value="1"/>
</dbReference>
<proteinExistence type="inferred from homology"/>
<evidence type="ECO:0000256" key="9">
    <source>
        <dbReference type="SAM" id="Coils"/>
    </source>
</evidence>
<dbReference type="GO" id="GO:0005634">
    <property type="term" value="C:nucleus"/>
    <property type="evidence" value="ECO:0007669"/>
    <property type="project" value="UniProtKB-SubCell"/>
</dbReference>
<dbReference type="Pfam" id="PF22782">
    <property type="entry name" value="SDE2"/>
    <property type="match status" value="1"/>
</dbReference>
<evidence type="ECO:0000256" key="2">
    <source>
        <dbReference type="ARBA" id="ARBA00004496"/>
    </source>
</evidence>
<keyword evidence="8" id="KW-0131">Cell cycle</keyword>
<feature type="region of interest" description="Disordered" evidence="10">
    <location>
        <begin position="211"/>
        <end position="376"/>
    </location>
</feature>
<dbReference type="EMBL" id="JBHFFA010000004">
    <property type="protein sequence ID" value="KAL2629855.1"/>
    <property type="molecule type" value="Genomic_DNA"/>
</dbReference>
<evidence type="ECO:0000256" key="3">
    <source>
        <dbReference type="ARBA" id="ARBA00008726"/>
    </source>
</evidence>
<keyword evidence="5" id="KW-0507">mRNA processing</keyword>
<evidence type="ECO:0000313" key="14">
    <source>
        <dbReference type="Proteomes" id="UP001605036"/>
    </source>
</evidence>
<feature type="coiled-coil region" evidence="9">
    <location>
        <begin position="116"/>
        <end position="152"/>
    </location>
</feature>
<reference evidence="13 14" key="1">
    <citation type="submission" date="2024-09" db="EMBL/GenBank/DDBJ databases">
        <title>Chromosome-scale assembly of Riccia fluitans.</title>
        <authorList>
            <person name="Paukszto L."/>
            <person name="Sawicki J."/>
            <person name="Karawczyk K."/>
            <person name="Piernik-Szablinska J."/>
            <person name="Szczecinska M."/>
            <person name="Mazdziarz M."/>
        </authorList>
    </citation>
    <scope>NUCLEOTIDE SEQUENCE [LARGE SCALE GENOMIC DNA]</scope>
    <source>
        <strain evidence="13">Rf_01</strain>
        <tissue evidence="13">Aerial parts of the thallus</tissue>
    </source>
</reference>
<evidence type="ECO:0000256" key="1">
    <source>
        <dbReference type="ARBA" id="ARBA00004123"/>
    </source>
</evidence>
<evidence type="ECO:0000256" key="6">
    <source>
        <dbReference type="ARBA" id="ARBA00023187"/>
    </source>
</evidence>
<comment type="similarity">
    <text evidence="3">Belongs to the SDE2 family.</text>
</comment>
<name>A0ABD1YGQ7_9MARC</name>
<keyword evidence="9" id="KW-0175">Coiled coil</keyword>
<keyword evidence="14" id="KW-1185">Reference proteome</keyword>
<feature type="domain" description="SDE2/SF3A3 SAP" evidence="11">
    <location>
        <begin position="365"/>
        <end position="432"/>
    </location>
</feature>
<dbReference type="GO" id="GO:0008380">
    <property type="term" value="P:RNA splicing"/>
    <property type="evidence" value="ECO:0007669"/>
    <property type="project" value="UniProtKB-KW"/>
</dbReference>
<dbReference type="PANTHER" id="PTHR12786:SF1">
    <property type="entry name" value="SPLICING REGULATOR SDE2"/>
    <property type="match status" value="1"/>
</dbReference>
<dbReference type="GO" id="GO:0006397">
    <property type="term" value="P:mRNA processing"/>
    <property type="evidence" value="ECO:0007669"/>
    <property type="project" value="UniProtKB-KW"/>
</dbReference>
<evidence type="ECO:0000256" key="7">
    <source>
        <dbReference type="ARBA" id="ARBA00023242"/>
    </source>
</evidence>
<accession>A0ABD1YGQ7</accession>